<reference evidence="3" key="1">
    <citation type="submission" date="2023-03" db="EMBL/GenBank/DDBJ databases">
        <title>Massive genome expansion in bonnet fungi (Mycena s.s.) driven by repeated elements and novel gene families across ecological guilds.</title>
        <authorList>
            <consortium name="Lawrence Berkeley National Laboratory"/>
            <person name="Harder C.B."/>
            <person name="Miyauchi S."/>
            <person name="Viragh M."/>
            <person name="Kuo A."/>
            <person name="Thoen E."/>
            <person name="Andreopoulos B."/>
            <person name="Lu D."/>
            <person name="Skrede I."/>
            <person name="Drula E."/>
            <person name="Henrissat B."/>
            <person name="Morin E."/>
            <person name="Kohler A."/>
            <person name="Barry K."/>
            <person name="LaButti K."/>
            <person name="Morin E."/>
            <person name="Salamov A."/>
            <person name="Lipzen A."/>
            <person name="Mereny Z."/>
            <person name="Hegedus B."/>
            <person name="Baldrian P."/>
            <person name="Stursova M."/>
            <person name="Weitz H."/>
            <person name="Taylor A."/>
            <person name="Grigoriev I.V."/>
            <person name="Nagy L.G."/>
            <person name="Martin F."/>
            <person name="Kauserud H."/>
        </authorList>
    </citation>
    <scope>NUCLEOTIDE SEQUENCE</scope>
    <source>
        <strain evidence="3">9284</strain>
    </source>
</reference>
<comment type="caution">
    <text evidence="3">The sequence shown here is derived from an EMBL/GenBank/DDBJ whole genome shotgun (WGS) entry which is preliminary data.</text>
</comment>
<evidence type="ECO:0000313" key="3">
    <source>
        <dbReference type="EMBL" id="KAJ7628668.1"/>
    </source>
</evidence>
<accession>A0AAD7BRT1</accession>
<gene>
    <name evidence="3" type="ORF">FB45DRAFT_867675</name>
</gene>
<evidence type="ECO:0000256" key="1">
    <source>
        <dbReference type="SAM" id="MobiDB-lite"/>
    </source>
</evidence>
<protein>
    <recommendedName>
        <fullName evidence="2">Fungal-type protein kinase domain-containing protein</fullName>
    </recommendedName>
</protein>
<sequence length="580" mass="65880">MSDFSVAVLSAEWLTKAEEQRGELLLSDEASAQLSKSARRLFLSSNRTRIYLIAVYCLDRARIFCFDRGGFIATEEINWLSATEHIPRFFWRLYNPGSASVDDTITIPPDSVKQRLWAAVQAHKFYGSHKDLQDEAAFMKHCVGILAARRRPGQQYQQDVVQRLTVGPPLWINHGLFGRATRVYRVVVEADLDTDAGVPLTFYALKDAWRESRRRPEVDLYDLIEHHCTKNQIDMEKLGMARCHGSLDLSDPDSTLGAVPWDTQRHVTMFGQDEAHQCHHTRTLLTPLGCSIEVFPRTKNLVTALYNSAKQLIIAWQAGVTHRHVSDGNIMFFEDPSLANVLGFLCDYDCAEFTEEGVDAFNMFIKQHPHPARRPASWEETKKSLKSFTGTFEFMAVEILEAQNPNLKDHPCHELRHDLESTYWLLVSIVLRNTKHSHSLRQHACQHVLGQSGTSGKLEWFQDDIETTVPAGSPLSRLLFVLGEHVYSQVKKRSAYDKQKDNPNTRRVPIDHEKFMADFAECLAASGWAEDDAPLESRPVLPGGWQAPVSERESRSRSESWSVPGAAADNNSKRRRLDLQ</sequence>
<dbReference type="EMBL" id="JARKIF010000010">
    <property type="protein sequence ID" value="KAJ7628668.1"/>
    <property type="molecule type" value="Genomic_DNA"/>
</dbReference>
<dbReference type="PANTHER" id="PTHR38248:SF2">
    <property type="entry name" value="FUNK1 11"/>
    <property type="match status" value="1"/>
</dbReference>
<dbReference type="Proteomes" id="UP001221142">
    <property type="component" value="Unassembled WGS sequence"/>
</dbReference>
<organism evidence="3 4">
    <name type="scientific">Roridomyces roridus</name>
    <dbReference type="NCBI Taxonomy" id="1738132"/>
    <lineage>
        <taxon>Eukaryota</taxon>
        <taxon>Fungi</taxon>
        <taxon>Dikarya</taxon>
        <taxon>Basidiomycota</taxon>
        <taxon>Agaricomycotina</taxon>
        <taxon>Agaricomycetes</taxon>
        <taxon>Agaricomycetidae</taxon>
        <taxon>Agaricales</taxon>
        <taxon>Marasmiineae</taxon>
        <taxon>Mycenaceae</taxon>
        <taxon>Roridomyces</taxon>
    </lineage>
</organism>
<keyword evidence="4" id="KW-1185">Reference proteome</keyword>
<dbReference type="AlphaFoldDB" id="A0AAD7BRT1"/>
<evidence type="ECO:0000313" key="4">
    <source>
        <dbReference type="Proteomes" id="UP001221142"/>
    </source>
</evidence>
<dbReference type="InterPro" id="IPR040976">
    <property type="entry name" value="Pkinase_fungal"/>
</dbReference>
<evidence type="ECO:0000259" key="2">
    <source>
        <dbReference type="Pfam" id="PF17667"/>
    </source>
</evidence>
<name>A0AAD7BRT1_9AGAR</name>
<proteinExistence type="predicted"/>
<dbReference type="InterPro" id="IPR011009">
    <property type="entry name" value="Kinase-like_dom_sf"/>
</dbReference>
<dbReference type="Pfam" id="PF17667">
    <property type="entry name" value="Pkinase_fungal"/>
    <property type="match status" value="1"/>
</dbReference>
<feature type="domain" description="Fungal-type protein kinase" evidence="2">
    <location>
        <begin position="28"/>
        <end position="430"/>
    </location>
</feature>
<dbReference type="SUPFAM" id="SSF56112">
    <property type="entry name" value="Protein kinase-like (PK-like)"/>
    <property type="match status" value="1"/>
</dbReference>
<dbReference type="PANTHER" id="PTHR38248">
    <property type="entry name" value="FUNK1 6"/>
    <property type="match status" value="1"/>
</dbReference>
<feature type="region of interest" description="Disordered" evidence="1">
    <location>
        <begin position="533"/>
        <end position="580"/>
    </location>
</feature>